<accession>A0A0K1NJA3</accession>
<dbReference type="EMBL" id="CP012074">
    <property type="protein sequence ID" value="AKU69105.1"/>
    <property type="molecule type" value="Genomic_DNA"/>
</dbReference>
<dbReference type="Pfam" id="PF14064">
    <property type="entry name" value="HmuY"/>
    <property type="match status" value="1"/>
</dbReference>
<organism evidence="2 4">
    <name type="scientific">Prevotella fusca JCM 17724</name>
    <dbReference type="NCBI Taxonomy" id="1236517"/>
    <lineage>
        <taxon>Bacteria</taxon>
        <taxon>Pseudomonadati</taxon>
        <taxon>Bacteroidota</taxon>
        <taxon>Bacteroidia</taxon>
        <taxon>Bacteroidales</taxon>
        <taxon>Prevotellaceae</taxon>
        <taxon>Prevotella</taxon>
    </lineage>
</organism>
<dbReference type="CDD" id="cd12105">
    <property type="entry name" value="HmuY"/>
    <property type="match status" value="1"/>
</dbReference>
<dbReference type="InterPro" id="IPR025921">
    <property type="entry name" value="HmuY"/>
</dbReference>
<feature type="chain" id="PRO_5044544504" evidence="1">
    <location>
        <begin position="23"/>
        <end position="263"/>
    </location>
</feature>
<evidence type="ECO:0000313" key="2">
    <source>
        <dbReference type="EMBL" id="AKU69105.1"/>
    </source>
</evidence>
<dbReference type="EMBL" id="CP072370">
    <property type="protein sequence ID" value="QUB86729.1"/>
    <property type="molecule type" value="Genomic_DNA"/>
</dbReference>
<evidence type="ECO:0000313" key="3">
    <source>
        <dbReference type="EMBL" id="QUB86729.1"/>
    </source>
</evidence>
<gene>
    <name evidence="2" type="ORF">ADJ77_04575</name>
    <name evidence="3" type="ORF">J5A51_11690</name>
</gene>
<dbReference type="KEGG" id="pfus:ADJ77_04575"/>
<reference evidence="3 5" key="2">
    <citation type="submission" date="2021-03" db="EMBL/GenBank/DDBJ databases">
        <title>Human Oral Microbial Genomes.</title>
        <authorList>
            <person name="Johnston C.D."/>
            <person name="Chen T."/>
            <person name="Dewhirst F.E."/>
        </authorList>
    </citation>
    <scope>NUCLEOTIDE SEQUENCE [LARGE SCALE GENOMIC DNA]</scope>
    <source>
        <strain evidence="3 5">W1435</strain>
    </source>
</reference>
<evidence type="ECO:0000313" key="5">
    <source>
        <dbReference type="Proteomes" id="UP000682005"/>
    </source>
</evidence>
<evidence type="ECO:0000256" key="1">
    <source>
        <dbReference type="SAM" id="SignalP"/>
    </source>
</evidence>
<dbReference type="Proteomes" id="UP000682005">
    <property type="component" value="Chromosome 1"/>
</dbReference>
<sequence length="263" mass="29525">MRKVFNPISMLAGFTVMLMVTACNGVFDGIYDEVPATPSIMEGQLLVDATSWKDWCYVDFDSLHAYVERKDTAGLLKAQTRFVRCGIPTSLSSGTGDGQTGIYTYWFDVFGKGISVNEKRSFAPADVQPEPQSWSLAFHRNNVRTNNGAVLETNYTSMNDLPKNSAAFLGAVFQPDEWTENEVWVDRSQMLQSLIGCQGIMLNKVLSSWLKLEIPPMPPAFTHKSHVFIVRLSNGKYVAVQLENYIGADGTKCWLKINYKYPY</sequence>
<dbReference type="AlphaFoldDB" id="A0A0K1NJA3"/>
<name>A0A0K1NJA3_9BACT</name>
<proteinExistence type="predicted"/>
<feature type="signal peptide" evidence="1">
    <location>
        <begin position="1"/>
        <end position="22"/>
    </location>
</feature>
<reference evidence="2 4" key="1">
    <citation type="submission" date="2015-07" db="EMBL/GenBank/DDBJ databases">
        <authorList>
            <person name="Noorani M."/>
        </authorList>
    </citation>
    <scope>NUCLEOTIDE SEQUENCE [LARGE SCALE GENOMIC DNA]</scope>
    <source>
        <strain evidence="2 4">W1435</strain>
    </source>
</reference>
<dbReference type="Proteomes" id="UP000060345">
    <property type="component" value="Chromosome 1"/>
</dbReference>
<dbReference type="RefSeq" id="WP_050696078.1">
    <property type="nucleotide sequence ID" value="NZ_CP012074.1"/>
</dbReference>
<dbReference type="STRING" id="1236517.ADJ77_04575"/>
<keyword evidence="5" id="KW-1185">Reference proteome</keyword>
<dbReference type="PROSITE" id="PS51257">
    <property type="entry name" value="PROKAR_LIPOPROTEIN"/>
    <property type="match status" value="1"/>
</dbReference>
<protein>
    <submittedName>
        <fullName evidence="3">HmuY family protein</fullName>
    </submittedName>
</protein>
<keyword evidence="1" id="KW-0732">Signal</keyword>
<dbReference type="eggNOG" id="ENOG5032TFJ">
    <property type="taxonomic scope" value="Bacteria"/>
</dbReference>
<evidence type="ECO:0000313" key="4">
    <source>
        <dbReference type="Proteomes" id="UP000060345"/>
    </source>
</evidence>